<sequence>MRRSGPQSNFMEGREPEKTKGPTTSAERMMASGRSSTLAAARSASYHQ</sequence>
<dbReference type="AlphaFoldDB" id="A0A0F7S930"/>
<keyword evidence="3" id="KW-1185">Reference proteome</keyword>
<reference evidence="3" key="1">
    <citation type="submission" date="2014-06" db="EMBL/GenBank/DDBJ databases">
        <authorList>
            <person name="Berkman P.J."/>
        </authorList>
    </citation>
    <scope>NUCLEOTIDE SEQUENCE [LARGE SCALE GENOMIC DNA]</scope>
</reference>
<dbReference type="EMBL" id="CCFA01004656">
    <property type="protein sequence ID" value="CDW99412.1"/>
    <property type="molecule type" value="Genomic_DNA"/>
</dbReference>
<protein>
    <submittedName>
        <fullName evidence="2">Uncharacterized protein</fullName>
    </submittedName>
</protein>
<feature type="region of interest" description="Disordered" evidence="1">
    <location>
        <begin position="1"/>
        <end position="48"/>
    </location>
</feature>
<evidence type="ECO:0000256" key="1">
    <source>
        <dbReference type="SAM" id="MobiDB-lite"/>
    </source>
</evidence>
<evidence type="ECO:0000313" key="3">
    <source>
        <dbReference type="Proteomes" id="UP000242770"/>
    </source>
</evidence>
<dbReference type="Proteomes" id="UP000242770">
    <property type="component" value="Unassembled WGS sequence"/>
</dbReference>
<name>A0A0F7S930_9BASI</name>
<proteinExistence type="predicted"/>
<organism evidence="2 3">
    <name type="scientific">Sporisorium scitamineum</name>
    <dbReference type="NCBI Taxonomy" id="49012"/>
    <lineage>
        <taxon>Eukaryota</taxon>
        <taxon>Fungi</taxon>
        <taxon>Dikarya</taxon>
        <taxon>Basidiomycota</taxon>
        <taxon>Ustilaginomycotina</taxon>
        <taxon>Ustilaginomycetes</taxon>
        <taxon>Ustilaginales</taxon>
        <taxon>Ustilaginaceae</taxon>
        <taxon>Sporisorium</taxon>
    </lineage>
</organism>
<feature type="compositionally biased region" description="Low complexity" evidence="1">
    <location>
        <begin position="31"/>
        <end position="48"/>
    </location>
</feature>
<evidence type="ECO:0000313" key="2">
    <source>
        <dbReference type="EMBL" id="CDW99412.1"/>
    </source>
</evidence>
<gene>
    <name evidence="2" type="primary">SSCI76450.1</name>
</gene>
<accession>A0A0F7S930</accession>
<feature type="compositionally biased region" description="Polar residues" evidence="1">
    <location>
        <begin position="1"/>
        <end position="10"/>
    </location>
</feature>